<gene>
    <name evidence="2" type="ORF">P170DRAFT_208403</name>
</gene>
<evidence type="ECO:0000313" key="2">
    <source>
        <dbReference type="EMBL" id="PLB48223.1"/>
    </source>
</evidence>
<organism evidence="2 3">
    <name type="scientific">Aspergillus steynii IBT 23096</name>
    <dbReference type="NCBI Taxonomy" id="1392250"/>
    <lineage>
        <taxon>Eukaryota</taxon>
        <taxon>Fungi</taxon>
        <taxon>Dikarya</taxon>
        <taxon>Ascomycota</taxon>
        <taxon>Pezizomycotina</taxon>
        <taxon>Eurotiomycetes</taxon>
        <taxon>Eurotiomycetidae</taxon>
        <taxon>Eurotiales</taxon>
        <taxon>Aspergillaceae</taxon>
        <taxon>Aspergillus</taxon>
        <taxon>Aspergillus subgen. Circumdati</taxon>
    </lineage>
</organism>
<reference evidence="2 3" key="1">
    <citation type="submission" date="2016-12" db="EMBL/GenBank/DDBJ databases">
        <title>The genomes of Aspergillus section Nigri reveals drivers in fungal speciation.</title>
        <authorList>
            <consortium name="DOE Joint Genome Institute"/>
            <person name="Vesth T.C."/>
            <person name="Nybo J."/>
            <person name="Theobald S."/>
            <person name="Brandl J."/>
            <person name="Frisvad J.C."/>
            <person name="Nielsen K.F."/>
            <person name="Lyhne E.K."/>
            <person name="Kogle M.E."/>
            <person name="Kuo A."/>
            <person name="Riley R."/>
            <person name="Clum A."/>
            <person name="Nolan M."/>
            <person name="Lipzen A."/>
            <person name="Salamov A."/>
            <person name="Henrissat B."/>
            <person name="Wiebenga A."/>
            <person name="De Vries R.P."/>
            <person name="Grigoriev I.V."/>
            <person name="Mortensen U.H."/>
            <person name="Andersen M.R."/>
            <person name="Baker S.E."/>
        </authorList>
    </citation>
    <scope>NUCLEOTIDE SEQUENCE [LARGE SCALE GENOMIC DNA]</scope>
    <source>
        <strain evidence="2 3">IBT 23096</strain>
    </source>
</reference>
<feature type="region of interest" description="Disordered" evidence="1">
    <location>
        <begin position="177"/>
        <end position="201"/>
    </location>
</feature>
<keyword evidence="3" id="KW-1185">Reference proteome</keyword>
<sequence length="295" mass="34129">MKPMRPAELTETNFRAHQLDLQDYKDTRNNIAKVEEAIKSSIAIHIQPLIEEKRRFEILKVLKEQYEPTEDEMEEKALRQYKAVIKRSPRKGKINAWIEDFDHAYLAIKRLNMSESQDKHVQKDFLRSIEAVDPLYSRLHYSNIRNTTYRNLLSDFRTYLANSGRDDDSAVAHNFATFNGQGDKPADAEKPQDAGKKGEGSSPYCVCGLRHRMEKCWQLYPDLRPPNWKLNSKAMKKLKDFAAGSSTQAQMVRSIIEKNWKQGDERPQEYHVMALSFSASLDIPLKNCFIIDTGS</sequence>
<dbReference type="EMBL" id="MSFO01000005">
    <property type="protein sequence ID" value="PLB48223.1"/>
    <property type="molecule type" value="Genomic_DNA"/>
</dbReference>
<dbReference type="RefSeq" id="XP_024703525.1">
    <property type="nucleotide sequence ID" value="XM_024842798.1"/>
</dbReference>
<evidence type="ECO:0000256" key="1">
    <source>
        <dbReference type="SAM" id="MobiDB-lite"/>
    </source>
</evidence>
<proteinExistence type="predicted"/>
<dbReference type="Proteomes" id="UP000234275">
    <property type="component" value="Unassembled WGS sequence"/>
</dbReference>
<accession>A0A2I2G5U9</accession>
<feature type="compositionally biased region" description="Basic and acidic residues" evidence="1">
    <location>
        <begin position="184"/>
        <end position="199"/>
    </location>
</feature>
<protein>
    <submittedName>
        <fullName evidence="2">Uncharacterized protein</fullName>
    </submittedName>
</protein>
<comment type="caution">
    <text evidence="2">The sequence shown here is derived from an EMBL/GenBank/DDBJ whole genome shotgun (WGS) entry which is preliminary data.</text>
</comment>
<name>A0A2I2G5U9_9EURO</name>
<dbReference type="VEuPathDB" id="FungiDB:P170DRAFT_208403"/>
<dbReference type="AlphaFoldDB" id="A0A2I2G5U9"/>
<dbReference type="GeneID" id="36550497"/>
<evidence type="ECO:0000313" key="3">
    <source>
        <dbReference type="Proteomes" id="UP000234275"/>
    </source>
</evidence>
<dbReference type="OrthoDB" id="4503514at2759"/>